<evidence type="ECO:0000313" key="3">
    <source>
        <dbReference type="Proteomes" id="UP001432027"/>
    </source>
</evidence>
<keyword evidence="3" id="KW-1185">Reference proteome</keyword>
<feature type="region of interest" description="Disordered" evidence="1">
    <location>
        <begin position="140"/>
        <end position="166"/>
    </location>
</feature>
<proteinExistence type="predicted"/>
<reference evidence="2" key="1">
    <citation type="submission" date="2023-10" db="EMBL/GenBank/DDBJ databases">
        <title>Genome assembly of Pristionchus species.</title>
        <authorList>
            <person name="Yoshida K."/>
            <person name="Sommer R.J."/>
        </authorList>
    </citation>
    <scope>NUCLEOTIDE SEQUENCE</scope>
    <source>
        <strain evidence="2">RS0144</strain>
    </source>
</reference>
<accession>A0AAV5SYT1</accession>
<organism evidence="2 3">
    <name type="scientific">Pristionchus entomophagus</name>
    <dbReference type="NCBI Taxonomy" id="358040"/>
    <lineage>
        <taxon>Eukaryota</taxon>
        <taxon>Metazoa</taxon>
        <taxon>Ecdysozoa</taxon>
        <taxon>Nematoda</taxon>
        <taxon>Chromadorea</taxon>
        <taxon>Rhabditida</taxon>
        <taxon>Rhabditina</taxon>
        <taxon>Diplogasteromorpha</taxon>
        <taxon>Diplogasteroidea</taxon>
        <taxon>Neodiplogasteridae</taxon>
        <taxon>Pristionchus</taxon>
    </lineage>
</organism>
<protein>
    <submittedName>
        <fullName evidence="2">Uncharacterized protein</fullName>
    </submittedName>
</protein>
<dbReference type="EMBL" id="BTSX01000002">
    <property type="protein sequence ID" value="GMS85434.1"/>
    <property type="molecule type" value="Genomic_DNA"/>
</dbReference>
<sequence length="187" mass="19283">TLIAFSVLVSGAEAVMCFHCSSVPTNVPCDDNHTCNGTSCYVAMKGTDFHAGCADDIILAEGSCLTEKPRRMCGCADEKCNFGSAMGSFKSSEFSPVQSKPLSNFFETITPIAENAPPPAAPSTEAPIVQPIVPIGSTVSEAPVENNSTEPAVDTSSTTTRKPNGGSTVPLALPLAAACFMGAALLF</sequence>
<gene>
    <name evidence="2" type="ORF">PENTCL1PPCAC_7609</name>
</gene>
<dbReference type="Proteomes" id="UP001432027">
    <property type="component" value="Unassembled WGS sequence"/>
</dbReference>
<evidence type="ECO:0000313" key="2">
    <source>
        <dbReference type="EMBL" id="GMS85434.1"/>
    </source>
</evidence>
<dbReference type="AlphaFoldDB" id="A0AAV5SYT1"/>
<evidence type="ECO:0000256" key="1">
    <source>
        <dbReference type="SAM" id="MobiDB-lite"/>
    </source>
</evidence>
<name>A0AAV5SYT1_9BILA</name>
<feature type="non-terminal residue" evidence="2">
    <location>
        <position position="1"/>
    </location>
</feature>
<comment type="caution">
    <text evidence="2">The sequence shown here is derived from an EMBL/GenBank/DDBJ whole genome shotgun (WGS) entry which is preliminary data.</text>
</comment>